<organism evidence="1">
    <name type="scientific">Solanum lycopersicum</name>
    <name type="common">Tomato</name>
    <name type="synonym">Lycopersicon esculentum</name>
    <dbReference type="NCBI Taxonomy" id="4081"/>
    <lineage>
        <taxon>Eukaryota</taxon>
        <taxon>Viridiplantae</taxon>
        <taxon>Streptophyta</taxon>
        <taxon>Embryophyta</taxon>
        <taxon>Tracheophyta</taxon>
        <taxon>Spermatophyta</taxon>
        <taxon>Magnoliopsida</taxon>
        <taxon>eudicotyledons</taxon>
        <taxon>Gunneridae</taxon>
        <taxon>Pentapetalae</taxon>
        <taxon>asterids</taxon>
        <taxon>lamiids</taxon>
        <taxon>Solanales</taxon>
        <taxon>Solanaceae</taxon>
        <taxon>Solanoideae</taxon>
        <taxon>Solaneae</taxon>
        <taxon>Solanum</taxon>
        <taxon>Solanum subgen. Lycopersicon</taxon>
    </lineage>
</organism>
<dbReference type="Gramene" id="Solyc03g112090.3.1">
    <property type="protein sequence ID" value="Solyc03g112090.3.1"/>
    <property type="gene ID" value="Solyc03g112090.3"/>
</dbReference>
<name>A0A3Q7GEH7_SOLLC</name>
<dbReference type="GO" id="GO:0010167">
    <property type="term" value="P:response to nitrate"/>
    <property type="evidence" value="ECO:0000318"/>
    <property type="project" value="GO_Central"/>
</dbReference>
<evidence type="ECO:0000313" key="2">
    <source>
        <dbReference type="Proteomes" id="UP000004994"/>
    </source>
</evidence>
<dbReference type="InterPro" id="IPR016605">
    <property type="entry name" value="Transptr_NO3_Nar2"/>
</dbReference>
<dbReference type="PaxDb" id="4081-Solyc03g112090.2.1"/>
<dbReference type="InParanoid" id="A0A3Q7GEH7"/>
<protein>
    <submittedName>
        <fullName evidence="1">Uncharacterized protein</fullName>
    </submittedName>
</protein>
<reference evidence="1" key="1">
    <citation type="journal article" date="2012" name="Nature">
        <title>The tomato genome sequence provides insights into fleshy fruit evolution.</title>
        <authorList>
            <consortium name="Tomato Genome Consortium"/>
        </authorList>
    </citation>
    <scope>NUCLEOTIDE SEQUENCE [LARGE SCALE GENOMIC DNA]</scope>
    <source>
        <strain evidence="1">cv. Heinz 1706</strain>
    </source>
</reference>
<dbReference type="EnsemblPlants" id="Solyc03g112090.3.1">
    <property type="protein sequence ID" value="Solyc03g112090.3.1"/>
    <property type="gene ID" value="Solyc03g112090.3"/>
</dbReference>
<dbReference type="GO" id="GO:0015112">
    <property type="term" value="F:nitrate transmembrane transporter activity"/>
    <property type="evidence" value="ECO:0000318"/>
    <property type="project" value="GO_Central"/>
</dbReference>
<dbReference type="STRING" id="4081.A0A3Q7GEH7"/>
<keyword evidence="2" id="KW-1185">Reference proteome</keyword>
<dbReference type="PANTHER" id="PTHR34806:SF1">
    <property type="entry name" value="HIGH-AFFINITY NITRATE TRANSPORTER 3.1"/>
    <property type="match status" value="1"/>
</dbReference>
<dbReference type="Pfam" id="PF16974">
    <property type="entry name" value="NAR2"/>
    <property type="match status" value="1"/>
</dbReference>
<dbReference type="PANTHER" id="PTHR34806">
    <property type="entry name" value="HIGH-AFFINITY NITRATE TRANSPORTER 3.2"/>
    <property type="match status" value="1"/>
</dbReference>
<dbReference type="AlphaFoldDB" id="A0A3Q7GEH7"/>
<evidence type="ECO:0000313" key="1">
    <source>
        <dbReference type="EnsemblPlants" id="Solyc03g112090.3.1"/>
    </source>
</evidence>
<accession>A0A3Q7GEH7</accession>
<reference evidence="1" key="2">
    <citation type="submission" date="2019-01" db="UniProtKB">
        <authorList>
            <consortium name="EnsemblPlants"/>
        </authorList>
    </citation>
    <scope>IDENTIFICATION</scope>
    <source>
        <strain evidence="1">cv. Heinz 1706</strain>
    </source>
</reference>
<dbReference type="Proteomes" id="UP000004994">
    <property type="component" value="Chromosome 3"/>
</dbReference>
<sequence length="115" mass="13352">MATFSGIFVASAIVFSFLWNYDYLCCSFLFPSANYPNQFFTFTKTSCTDSNYKTVDVKLCYAPVSQLDRGWRKSNNNLKKDKTCQINLVTIPYQPSSNNFTWDYRQGCSCCYLFH</sequence>
<proteinExistence type="predicted"/>